<sequence length="106" mass="11326">MGTPSKGNPLATTPIFSELLIIFGKISAGIPNASSVGLSQSSVFRFISIVRDAFEQSVTCCPPPTPPVRFQINHVSIVPNKASPVRTASLTESAFSINHNNFRALK</sequence>
<dbReference type="AlphaFoldDB" id="A0A0A9HJZ7"/>
<accession>A0A0A9HJZ7</accession>
<reference evidence="1" key="1">
    <citation type="submission" date="2014-09" db="EMBL/GenBank/DDBJ databases">
        <authorList>
            <person name="Magalhaes I.L.F."/>
            <person name="Oliveira U."/>
            <person name="Santos F.R."/>
            <person name="Vidigal T.H.D.A."/>
            <person name="Brescovit A.D."/>
            <person name="Santos A.J."/>
        </authorList>
    </citation>
    <scope>NUCLEOTIDE SEQUENCE</scope>
    <source>
        <tissue evidence="1">Shoot tissue taken approximately 20 cm above the soil surface</tissue>
    </source>
</reference>
<reference evidence="1" key="2">
    <citation type="journal article" date="2015" name="Data Brief">
        <title>Shoot transcriptome of the giant reed, Arundo donax.</title>
        <authorList>
            <person name="Barrero R.A."/>
            <person name="Guerrero F.D."/>
            <person name="Moolhuijzen P."/>
            <person name="Goolsby J.A."/>
            <person name="Tidwell J."/>
            <person name="Bellgard S.E."/>
            <person name="Bellgard M.I."/>
        </authorList>
    </citation>
    <scope>NUCLEOTIDE SEQUENCE</scope>
    <source>
        <tissue evidence="1">Shoot tissue taken approximately 20 cm above the soil surface</tissue>
    </source>
</reference>
<dbReference type="EMBL" id="GBRH01162725">
    <property type="protein sequence ID" value="JAE35171.1"/>
    <property type="molecule type" value="Transcribed_RNA"/>
</dbReference>
<proteinExistence type="predicted"/>
<name>A0A0A9HJZ7_ARUDO</name>
<organism evidence="1">
    <name type="scientific">Arundo donax</name>
    <name type="common">Giant reed</name>
    <name type="synonym">Donax arundinaceus</name>
    <dbReference type="NCBI Taxonomy" id="35708"/>
    <lineage>
        <taxon>Eukaryota</taxon>
        <taxon>Viridiplantae</taxon>
        <taxon>Streptophyta</taxon>
        <taxon>Embryophyta</taxon>
        <taxon>Tracheophyta</taxon>
        <taxon>Spermatophyta</taxon>
        <taxon>Magnoliopsida</taxon>
        <taxon>Liliopsida</taxon>
        <taxon>Poales</taxon>
        <taxon>Poaceae</taxon>
        <taxon>PACMAD clade</taxon>
        <taxon>Arundinoideae</taxon>
        <taxon>Arundineae</taxon>
        <taxon>Arundo</taxon>
    </lineage>
</organism>
<protein>
    <submittedName>
        <fullName evidence="1">Pco095943</fullName>
    </submittedName>
</protein>
<evidence type="ECO:0000313" key="1">
    <source>
        <dbReference type="EMBL" id="JAE35171.1"/>
    </source>
</evidence>